<dbReference type="Pfam" id="PF00071">
    <property type="entry name" value="Ras"/>
    <property type="match status" value="1"/>
</dbReference>
<keyword evidence="4" id="KW-0132">Cell division</keyword>
<evidence type="ECO:0000256" key="2">
    <source>
        <dbReference type="ARBA" id="ARBA00023134"/>
    </source>
</evidence>
<dbReference type="GO" id="GO:0005525">
    <property type="term" value="F:GTP binding"/>
    <property type="evidence" value="ECO:0007669"/>
    <property type="project" value="UniProtKB-KW"/>
</dbReference>
<dbReference type="SUPFAM" id="SSF52540">
    <property type="entry name" value="P-loop containing nucleoside triphosphate hydrolases"/>
    <property type="match status" value="1"/>
</dbReference>
<proteinExistence type="evidence at transcript level"/>
<keyword evidence="2" id="KW-0342">GTP-binding</keyword>
<reference evidence="4" key="2">
    <citation type="submission" date="2009-03" db="EMBL/GenBank/DDBJ databases">
        <authorList>
            <person name="Gang L."/>
        </authorList>
    </citation>
    <scope>NUCLEOTIDE SEQUENCE</scope>
    <source>
        <strain evidence="4">Anhui</strain>
    </source>
</reference>
<evidence type="ECO:0000313" key="4">
    <source>
        <dbReference type="EMBL" id="CAX73004.1"/>
    </source>
</evidence>
<dbReference type="Gene3D" id="3.40.50.300">
    <property type="entry name" value="P-loop containing nucleotide triphosphate hydrolases"/>
    <property type="match status" value="1"/>
</dbReference>
<dbReference type="AlphaFoldDB" id="C1LE76"/>
<name>C1LE76_SCHJA</name>
<feature type="region of interest" description="Disordered" evidence="3">
    <location>
        <begin position="1"/>
        <end position="30"/>
    </location>
</feature>
<dbReference type="InterPro" id="IPR001806">
    <property type="entry name" value="Small_GTPase"/>
</dbReference>
<sequence>MKPIDGGFSPELPHLKKVRPQNTHGHNINNENPTIVKCILIGDEQVGKTSLVVSYTSNGYPDEYKPSALDTYCVEVCADSRPVHLQICDAGGKTLSDL</sequence>
<dbReference type="InterPro" id="IPR003578">
    <property type="entry name" value="Small_GTPase_Rho"/>
</dbReference>
<reference evidence="4" key="1">
    <citation type="journal article" date="2009" name="Nature">
        <title>The Schistosoma japonicum genome reveals features of host-parasite interplay.</title>
        <authorList>
            <person name="Liu F."/>
            <person name="Zhou Y."/>
            <person name="Wang Z.Q."/>
            <person name="Lu G."/>
            <person name="Zheng H."/>
            <person name="Brindley P.J."/>
            <person name="McManus D.P."/>
            <person name="Blair D."/>
            <person name="Zhang Q.H."/>
            <person name="Zhong Y."/>
            <person name="Wang S."/>
            <person name="Han Z.G."/>
            <person name="Chen Z."/>
        </authorList>
    </citation>
    <scope>NUCLEOTIDE SEQUENCE</scope>
    <source>
        <strain evidence="4">Anhui</strain>
    </source>
</reference>
<dbReference type="PRINTS" id="PR00449">
    <property type="entry name" value="RASTRNSFRMNG"/>
</dbReference>
<feature type="compositionally biased region" description="Polar residues" evidence="3">
    <location>
        <begin position="20"/>
        <end position="30"/>
    </location>
</feature>
<dbReference type="PANTHER" id="PTHR24072">
    <property type="entry name" value="RHO FAMILY GTPASE"/>
    <property type="match status" value="1"/>
</dbReference>
<protein>
    <submittedName>
        <fullName evidence="4">Cell division control protein 42 homolog</fullName>
    </submittedName>
</protein>
<dbReference type="GO" id="GO:0007264">
    <property type="term" value="P:small GTPase-mediated signal transduction"/>
    <property type="evidence" value="ECO:0007669"/>
    <property type="project" value="InterPro"/>
</dbReference>
<keyword evidence="1" id="KW-0547">Nucleotide-binding</keyword>
<dbReference type="GO" id="GO:0051301">
    <property type="term" value="P:cell division"/>
    <property type="evidence" value="ECO:0007669"/>
    <property type="project" value="UniProtKB-KW"/>
</dbReference>
<dbReference type="GO" id="GO:0003924">
    <property type="term" value="F:GTPase activity"/>
    <property type="evidence" value="ECO:0007669"/>
    <property type="project" value="InterPro"/>
</dbReference>
<dbReference type="InterPro" id="IPR027417">
    <property type="entry name" value="P-loop_NTPase"/>
</dbReference>
<evidence type="ECO:0000256" key="1">
    <source>
        <dbReference type="ARBA" id="ARBA00022741"/>
    </source>
</evidence>
<dbReference type="EMBL" id="FN317273">
    <property type="protein sequence ID" value="CAX73004.1"/>
    <property type="molecule type" value="mRNA"/>
</dbReference>
<accession>C1LE76</accession>
<organism evidence="4">
    <name type="scientific">Schistosoma japonicum</name>
    <name type="common">Blood fluke</name>
    <dbReference type="NCBI Taxonomy" id="6182"/>
    <lineage>
        <taxon>Eukaryota</taxon>
        <taxon>Metazoa</taxon>
        <taxon>Spiralia</taxon>
        <taxon>Lophotrochozoa</taxon>
        <taxon>Platyhelminthes</taxon>
        <taxon>Trematoda</taxon>
        <taxon>Digenea</taxon>
        <taxon>Strigeidida</taxon>
        <taxon>Schistosomatoidea</taxon>
        <taxon>Schistosomatidae</taxon>
        <taxon>Schistosoma</taxon>
    </lineage>
</organism>
<evidence type="ECO:0000256" key="3">
    <source>
        <dbReference type="SAM" id="MobiDB-lite"/>
    </source>
</evidence>
<keyword evidence="4" id="KW-0131">Cell cycle</keyword>